<feature type="transmembrane region" description="Helical" evidence="1">
    <location>
        <begin position="6"/>
        <end position="23"/>
    </location>
</feature>
<proteinExistence type="predicted"/>
<comment type="caution">
    <text evidence="3">The sequence shown here is derived from an EMBL/GenBank/DDBJ whole genome shotgun (WGS) entry which is preliminary data.</text>
</comment>
<dbReference type="STRING" id="93625.A0A409WH17"/>
<dbReference type="Pfam" id="PF03732">
    <property type="entry name" value="Retrotrans_gag"/>
    <property type="match status" value="1"/>
</dbReference>
<keyword evidence="1" id="KW-0812">Transmembrane</keyword>
<keyword evidence="4" id="KW-1185">Reference proteome</keyword>
<dbReference type="Proteomes" id="UP000283269">
    <property type="component" value="Unassembled WGS sequence"/>
</dbReference>
<dbReference type="InterPro" id="IPR005162">
    <property type="entry name" value="Retrotrans_gag_dom"/>
</dbReference>
<dbReference type="OrthoDB" id="3026227at2759"/>
<evidence type="ECO:0000259" key="2">
    <source>
        <dbReference type="Pfam" id="PF03732"/>
    </source>
</evidence>
<gene>
    <name evidence="3" type="ORF">CVT25_015310</name>
</gene>
<reference evidence="3 4" key="1">
    <citation type="journal article" date="2018" name="Evol. Lett.">
        <title>Horizontal gene cluster transfer increased hallucinogenic mushroom diversity.</title>
        <authorList>
            <person name="Reynolds H.T."/>
            <person name="Vijayakumar V."/>
            <person name="Gluck-Thaler E."/>
            <person name="Korotkin H.B."/>
            <person name="Matheny P.B."/>
            <person name="Slot J.C."/>
        </authorList>
    </citation>
    <scope>NUCLEOTIDE SEQUENCE [LARGE SCALE GENOMIC DNA]</scope>
    <source>
        <strain evidence="3 4">2631</strain>
    </source>
</reference>
<dbReference type="AlphaFoldDB" id="A0A409WH17"/>
<protein>
    <recommendedName>
        <fullName evidence="2">Retrotransposon gag domain-containing protein</fullName>
    </recommendedName>
</protein>
<organism evidence="3 4">
    <name type="scientific">Psilocybe cyanescens</name>
    <dbReference type="NCBI Taxonomy" id="93625"/>
    <lineage>
        <taxon>Eukaryota</taxon>
        <taxon>Fungi</taxon>
        <taxon>Dikarya</taxon>
        <taxon>Basidiomycota</taxon>
        <taxon>Agaricomycotina</taxon>
        <taxon>Agaricomycetes</taxon>
        <taxon>Agaricomycetidae</taxon>
        <taxon>Agaricales</taxon>
        <taxon>Agaricineae</taxon>
        <taxon>Strophariaceae</taxon>
        <taxon>Psilocybe</taxon>
    </lineage>
</organism>
<keyword evidence="1" id="KW-0472">Membrane</keyword>
<evidence type="ECO:0000313" key="4">
    <source>
        <dbReference type="Proteomes" id="UP000283269"/>
    </source>
</evidence>
<accession>A0A409WH17</accession>
<evidence type="ECO:0000256" key="1">
    <source>
        <dbReference type="SAM" id="Phobius"/>
    </source>
</evidence>
<evidence type="ECO:0000313" key="3">
    <source>
        <dbReference type="EMBL" id="PPQ77816.1"/>
    </source>
</evidence>
<dbReference type="EMBL" id="NHYD01003433">
    <property type="protein sequence ID" value="PPQ77816.1"/>
    <property type="molecule type" value="Genomic_DNA"/>
</dbReference>
<dbReference type="InParanoid" id="A0A409WH17"/>
<keyword evidence="1" id="KW-1133">Transmembrane helix</keyword>
<sequence>MSIQLGIYTIGALIIAIGYFIPISNNYTTARVNNTAAATIYVATPAQTEWYDSLKPPADYDGNPEQYDDFIKECETYLRLCRVTDYKDQIDFALSIIRGGNNNLATVWSHNIRADMLEYEHRTPPECPFANWEEFKASFLRHFGSYTSRDDVLEKITTIKQGNMTCQEYVTVFKAHLIRSGFNDAAGLFFFKKGLNKGLWNKLETTFPLPEENADGTTNIQNWINRAVALDRQYRRWKHDRTR</sequence>
<feature type="domain" description="Retrotransposon gag" evidence="2">
    <location>
        <begin position="121"/>
        <end position="196"/>
    </location>
</feature>
<name>A0A409WH17_PSICY</name>